<accession>A0A804L6U1</accession>
<keyword evidence="1" id="KW-1133">Transmembrane helix</keyword>
<dbReference type="OMA" id="CCEGCAL"/>
<dbReference type="EMBL" id="HG996475">
    <property type="protein sequence ID" value="CAG1864263.1"/>
    <property type="molecule type" value="Genomic_DNA"/>
</dbReference>
<keyword evidence="4" id="KW-1185">Reference proteome</keyword>
<dbReference type="InterPro" id="IPR006461">
    <property type="entry name" value="PLAC_motif_containing"/>
</dbReference>
<name>A0A804L6U1_MUSAM</name>
<dbReference type="EnsemblPlants" id="Ma11_t11620.1">
    <property type="protein sequence ID" value="Ma11_p11620.1"/>
    <property type="gene ID" value="Ma11_g11620"/>
</dbReference>
<evidence type="ECO:0000313" key="2">
    <source>
        <dbReference type="EMBL" id="CAG1864263.1"/>
    </source>
</evidence>
<evidence type="ECO:0000313" key="4">
    <source>
        <dbReference type="Proteomes" id="UP000012960"/>
    </source>
</evidence>
<gene>
    <name evidence="2" type="ORF">GSMUA_13650.1</name>
</gene>
<organism evidence="3 4">
    <name type="scientific">Musa acuminata subsp. malaccensis</name>
    <name type="common">Wild banana</name>
    <name type="synonym">Musa malaccensis</name>
    <dbReference type="NCBI Taxonomy" id="214687"/>
    <lineage>
        <taxon>Eukaryota</taxon>
        <taxon>Viridiplantae</taxon>
        <taxon>Streptophyta</taxon>
        <taxon>Embryophyta</taxon>
        <taxon>Tracheophyta</taxon>
        <taxon>Spermatophyta</taxon>
        <taxon>Magnoliopsida</taxon>
        <taxon>Liliopsida</taxon>
        <taxon>Zingiberales</taxon>
        <taxon>Musaceae</taxon>
        <taxon>Musa</taxon>
    </lineage>
</organism>
<sequence>MQAPQVGDYHGPQPVPPVAAAPAASSSFRNDVYPPAFAPSTPRAQPPLPAPWSTGLFDCCDDVGNCCVTCFCPCITFGQIAEIVDGGSVPCGASGALYALMFCVTGCACLYSCFYRSKMRGQLFLEESPCADCAVHCCCESCALCQEYRELKIRGFNLHYWLLHGNLQVQNATLPPSVEGGMQR</sequence>
<dbReference type="AlphaFoldDB" id="A0A804L6U1"/>
<dbReference type="OrthoDB" id="1045822at2759"/>
<keyword evidence="1" id="KW-0812">Transmembrane</keyword>
<dbReference type="NCBIfam" id="TIGR01571">
    <property type="entry name" value="A_thal_Cys_rich"/>
    <property type="match status" value="1"/>
</dbReference>
<keyword evidence="1" id="KW-0472">Membrane</keyword>
<dbReference type="Gramene" id="Ma11_t11620.1">
    <property type="protein sequence ID" value="Ma11_p11620.1"/>
    <property type="gene ID" value="Ma11_g11620"/>
</dbReference>
<evidence type="ECO:0000256" key="1">
    <source>
        <dbReference type="SAM" id="Phobius"/>
    </source>
</evidence>
<protein>
    <submittedName>
        <fullName evidence="2">(wild Malaysian banana) hypothetical protein</fullName>
    </submittedName>
</protein>
<reference evidence="3" key="2">
    <citation type="submission" date="2021-05" db="UniProtKB">
        <authorList>
            <consortium name="EnsemblPlants"/>
        </authorList>
    </citation>
    <scope>IDENTIFICATION</scope>
    <source>
        <strain evidence="3">subsp. malaccensis</strain>
    </source>
</reference>
<feature type="transmembrane region" description="Helical" evidence="1">
    <location>
        <begin position="95"/>
        <end position="114"/>
    </location>
</feature>
<dbReference type="Proteomes" id="UP000012960">
    <property type="component" value="Unplaced"/>
</dbReference>
<evidence type="ECO:0000313" key="3">
    <source>
        <dbReference type="EnsemblPlants" id="Ma11_p11620.1"/>
    </source>
</evidence>
<reference evidence="2" key="1">
    <citation type="submission" date="2021-03" db="EMBL/GenBank/DDBJ databases">
        <authorList>
            <consortium name="Genoscope - CEA"/>
            <person name="William W."/>
        </authorList>
    </citation>
    <scope>NUCLEOTIDE SEQUENCE</scope>
    <source>
        <strain evidence="2">Doubled-haploid Pahang</strain>
    </source>
</reference>
<proteinExistence type="predicted"/>
<dbReference type="PANTHER" id="PTHR15907">
    <property type="entry name" value="DUF614 FAMILY PROTEIN-RELATED"/>
    <property type="match status" value="1"/>
</dbReference>
<dbReference type="Pfam" id="PF04749">
    <property type="entry name" value="PLAC8"/>
    <property type="match status" value="1"/>
</dbReference>